<dbReference type="InterPro" id="IPR059000">
    <property type="entry name" value="ATPase_P-type_domA"/>
</dbReference>
<feature type="transmembrane region" description="Helical" evidence="18">
    <location>
        <begin position="241"/>
        <end position="258"/>
    </location>
</feature>
<feature type="domain" description="HMA" evidence="19">
    <location>
        <begin position="1"/>
        <end position="67"/>
    </location>
</feature>
<evidence type="ECO:0000256" key="7">
    <source>
        <dbReference type="ARBA" id="ARBA00022741"/>
    </source>
</evidence>
<keyword evidence="4 18" id="KW-0812">Transmembrane</keyword>
<dbReference type="NCBIfam" id="TIGR01525">
    <property type="entry name" value="ATPase-IB_hvy"/>
    <property type="match status" value="1"/>
</dbReference>
<dbReference type="Gene3D" id="3.40.1110.10">
    <property type="entry name" value="Calcium-transporting ATPase, cytoplasmic domain N"/>
    <property type="match status" value="1"/>
</dbReference>
<dbReference type="HOGENOM" id="CLU_001771_0_3_7"/>
<dbReference type="FunFam" id="3.30.70.100:FF:000001">
    <property type="entry name" value="ATPase copper transporting beta"/>
    <property type="match status" value="1"/>
</dbReference>
<keyword evidence="6" id="KW-0677">Repeat</keyword>
<dbReference type="PATRIC" id="fig|1121451.3.peg.545"/>
<dbReference type="SFLD" id="SFLDF00027">
    <property type="entry name" value="p-type_atpase"/>
    <property type="match status" value="1"/>
</dbReference>
<keyword evidence="20" id="KW-0378">Hydrolase</keyword>
<dbReference type="GO" id="GO:0016887">
    <property type="term" value="F:ATP hydrolysis activity"/>
    <property type="evidence" value="ECO:0007669"/>
    <property type="project" value="InterPro"/>
</dbReference>
<keyword evidence="9 18" id="KW-0067">ATP-binding</keyword>
<dbReference type="Proteomes" id="UP000010808">
    <property type="component" value="Chromosome"/>
</dbReference>
<dbReference type="FunFam" id="3.30.70.100:FF:000005">
    <property type="entry name" value="Copper-exporting P-type ATPase A"/>
    <property type="match status" value="1"/>
</dbReference>
<dbReference type="InterPro" id="IPR044492">
    <property type="entry name" value="P_typ_ATPase_HD_dom"/>
</dbReference>
<dbReference type="SFLD" id="SFLDS00003">
    <property type="entry name" value="Haloacid_Dehalogenase"/>
    <property type="match status" value="1"/>
</dbReference>
<dbReference type="InterPro" id="IPR006122">
    <property type="entry name" value="HMA_Cu_ion-bd"/>
</dbReference>
<evidence type="ECO:0000256" key="16">
    <source>
        <dbReference type="ARBA" id="ARBA00038904"/>
    </source>
</evidence>
<dbReference type="PROSITE" id="PS00154">
    <property type="entry name" value="ATPASE_E1_E2"/>
    <property type="match status" value="1"/>
</dbReference>
<dbReference type="SUPFAM" id="SSF56784">
    <property type="entry name" value="HAD-like"/>
    <property type="match status" value="1"/>
</dbReference>
<evidence type="ECO:0000259" key="19">
    <source>
        <dbReference type="PROSITE" id="PS50846"/>
    </source>
</evidence>
<reference evidence="20 21" key="1">
    <citation type="submission" date="2012-10" db="EMBL/GenBank/DDBJ databases">
        <authorList>
            <person name="Genoscope - CEA"/>
        </authorList>
    </citation>
    <scope>NUCLEOTIDE SEQUENCE [LARGE SCALE GENOMIC DNA]</scope>
    <source>
        <strain evidence="21">AM13 / DSM 14728</strain>
    </source>
</reference>
<comment type="similarity">
    <text evidence="2 18">Belongs to the cation transport ATPase (P-type) (TC 3.A.3) family. Type IB subfamily.</text>
</comment>
<dbReference type="GO" id="GO:0005886">
    <property type="term" value="C:plasma membrane"/>
    <property type="evidence" value="ECO:0007669"/>
    <property type="project" value="UniProtKB-SubCell"/>
</dbReference>
<feature type="transmembrane region" description="Helical" evidence="18">
    <location>
        <begin position="201"/>
        <end position="220"/>
    </location>
</feature>
<organism evidence="20 21">
    <name type="scientific">Maridesulfovibrio hydrothermalis AM13 = DSM 14728</name>
    <dbReference type="NCBI Taxonomy" id="1121451"/>
    <lineage>
        <taxon>Bacteria</taxon>
        <taxon>Pseudomonadati</taxon>
        <taxon>Thermodesulfobacteriota</taxon>
        <taxon>Desulfovibrionia</taxon>
        <taxon>Desulfovibrionales</taxon>
        <taxon>Desulfovibrionaceae</taxon>
        <taxon>Maridesulfovibrio</taxon>
    </lineage>
</organism>
<dbReference type="SUPFAM" id="SSF81665">
    <property type="entry name" value="Calcium ATPase, transmembrane domain M"/>
    <property type="match status" value="1"/>
</dbReference>
<keyword evidence="7 18" id="KW-0547">Nucleotide-binding</keyword>
<keyword evidence="12 18" id="KW-1133">Transmembrane helix</keyword>
<dbReference type="Gene3D" id="3.30.70.100">
    <property type="match status" value="2"/>
</dbReference>
<proteinExistence type="inferred from homology"/>
<dbReference type="FunFam" id="2.70.150.10:FF:000002">
    <property type="entry name" value="Copper-transporting ATPase 1, putative"/>
    <property type="match status" value="1"/>
</dbReference>
<keyword evidence="8" id="KW-0187">Copper transport</keyword>
<dbReference type="InterPro" id="IPR023214">
    <property type="entry name" value="HAD_sf"/>
</dbReference>
<protein>
    <recommendedName>
        <fullName evidence="16">P-type Cu(2+) transporter</fullName>
        <ecNumber evidence="16">7.2.2.9</ecNumber>
    </recommendedName>
</protein>
<feature type="transmembrane region" description="Helical" evidence="18">
    <location>
        <begin position="800"/>
        <end position="819"/>
    </location>
</feature>
<comment type="subcellular location">
    <subcellularLocation>
        <location evidence="18">Cell membrane</location>
    </subcellularLocation>
    <subcellularLocation>
        <location evidence="1">Endomembrane system</location>
        <topology evidence="1">Multi-pass membrane protein</topology>
    </subcellularLocation>
</comment>
<evidence type="ECO:0000256" key="10">
    <source>
        <dbReference type="ARBA" id="ARBA00022842"/>
    </source>
</evidence>
<dbReference type="InterPro" id="IPR008250">
    <property type="entry name" value="ATPase_P-typ_transduc_dom_A_sf"/>
</dbReference>
<dbReference type="NCBIfam" id="TIGR01511">
    <property type="entry name" value="ATPase-IB1_Cu"/>
    <property type="match status" value="1"/>
</dbReference>
<dbReference type="eggNOG" id="COG2217">
    <property type="taxonomic scope" value="Bacteria"/>
</dbReference>
<evidence type="ECO:0000256" key="15">
    <source>
        <dbReference type="ARBA" id="ARBA00023136"/>
    </source>
</evidence>
<dbReference type="NCBIfam" id="TIGR00003">
    <property type="entry name" value="copper ion binding protein"/>
    <property type="match status" value="2"/>
</dbReference>
<comment type="catalytic activity">
    <reaction evidence="17">
        <text>Cu(2+)(in) + ATP + H2O = Cu(2+)(out) + ADP + phosphate + H(+)</text>
        <dbReference type="Rhea" id="RHEA:10376"/>
        <dbReference type="ChEBI" id="CHEBI:15377"/>
        <dbReference type="ChEBI" id="CHEBI:15378"/>
        <dbReference type="ChEBI" id="CHEBI:29036"/>
        <dbReference type="ChEBI" id="CHEBI:30616"/>
        <dbReference type="ChEBI" id="CHEBI:43474"/>
        <dbReference type="ChEBI" id="CHEBI:456216"/>
        <dbReference type="EC" id="7.2.2.9"/>
    </reaction>
</comment>
<evidence type="ECO:0000313" key="20">
    <source>
        <dbReference type="EMBL" id="CCO22561.1"/>
    </source>
</evidence>
<dbReference type="GO" id="GO:0055070">
    <property type="term" value="P:copper ion homeostasis"/>
    <property type="evidence" value="ECO:0007669"/>
    <property type="project" value="TreeGrafter"/>
</dbReference>
<dbReference type="CDD" id="cd00371">
    <property type="entry name" value="HMA"/>
    <property type="match status" value="2"/>
</dbReference>
<name>L0RAH1_9BACT</name>
<evidence type="ECO:0000256" key="14">
    <source>
        <dbReference type="ARBA" id="ARBA00023065"/>
    </source>
</evidence>
<dbReference type="RefSeq" id="WP_015335171.1">
    <property type="nucleotide sequence ID" value="NC_020055.1"/>
</dbReference>
<dbReference type="SUPFAM" id="SSF81653">
    <property type="entry name" value="Calcium ATPase, transduction domain A"/>
    <property type="match status" value="1"/>
</dbReference>
<dbReference type="Pfam" id="PF00403">
    <property type="entry name" value="HMA"/>
    <property type="match status" value="2"/>
</dbReference>
<evidence type="ECO:0000256" key="18">
    <source>
        <dbReference type="RuleBase" id="RU362081"/>
    </source>
</evidence>
<feature type="transmembrane region" description="Helical" evidence="18">
    <location>
        <begin position="273"/>
        <end position="290"/>
    </location>
</feature>
<dbReference type="GO" id="GO:0005507">
    <property type="term" value="F:copper ion binding"/>
    <property type="evidence" value="ECO:0007669"/>
    <property type="project" value="InterPro"/>
</dbReference>
<evidence type="ECO:0000256" key="13">
    <source>
        <dbReference type="ARBA" id="ARBA00023008"/>
    </source>
</evidence>
<dbReference type="InterPro" id="IPR036163">
    <property type="entry name" value="HMA_dom_sf"/>
</dbReference>
<dbReference type="AlphaFoldDB" id="L0RAH1"/>
<evidence type="ECO:0000256" key="17">
    <source>
        <dbReference type="ARBA" id="ARBA00047424"/>
    </source>
</evidence>
<dbReference type="PANTHER" id="PTHR43520:SF8">
    <property type="entry name" value="P-TYPE CU(+) TRANSPORTER"/>
    <property type="match status" value="1"/>
</dbReference>
<dbReference type="PANTHER" id="PTHR43520">
    <property type="entry name" value="ATP7, ISOFORM B"/>
    <property type="match status" value="1"/>
</dbReference>
<dbReference type="InterPro" id="IPR018303">
    <property type="entry name" value="ATPase_P-typ_P_site"/>
</dbReference>
<keyword evidence="18" id="KW-1003">Cell membrane</keyword>
<keyword evidence="15 18" id="KW-0472">Membrane</keyword>
<accession>L0RAH1</accession>
<dbReference type="GO" id="GO:0043682">
    <property type="term" value="F:P-type divalent copper transporter activity"/>
    <property type="evidence" value="ECO:0007669"/>
    <property type="project" value="UniProtKB-EC"/>
</dbReference>
<dbReference type="InterPro" id="IPR017969">
    <property type="entry name" value="Heavy-metal-associated_CS"/>
</dbReference>
<dbReference type="InterPro" id="IPR023299">
    <property type="entry name" value="ATPase_P-typ_cyto_dom_N"/>
</dbReference>
<dbReference type="EC" id="7.2.2.9" evidence="16"/>
<evidence type="ECO:0000313" key="21">
    <source>
        <dbReference type="Proteomes" id="UP000010808"/>
    </source>
</evidence>
<dbReference type="InterPro" id="IPR023298">
    <property type="entry name" value="ATPase_P-typ_TM_dom_sf"/>
</dbReference>
<evidence type="ECO:0000256" key="6">
    <source>
        <dbReference type="ARBA" id="ARBA00022737"/>
    </source>
</evidence>
<dbReference type="PRINTS" id="PR00119">
    <property type="entry name" value="CATATPASE"/>
</dbReference>
<feature type="domain" description="HMA" evidence="19">
    <location>
        <begin position="73"/>
        <end position="139"/>
    </location>
</feature>
<evidence type="ECO:0000256" key="2">
    <source>
        <dbReference type="ARBA" id="ARBA00006024"/>
    </source>
</evidence>
<dbReference type="SUPFAM" id="SSF55008">
    <property type="entry name" value="HMA, heavy metal-associated domain"/>
    <property type="match status" value="2"/>
</dbReference>
<evidence type="ECO:0000256" key="5">
    <source>
        <dbReference type="ARBA" id="ARBA00022723"/>
    </source>
</evidence>
<dbReference type="Pfam" id="PF00702">
    <property type="entry name" value="Hydrolase"/>
    <property type="match status" value="1"/>
</dbReference>
<dbReference type="SFLD" id="SFLDG00002">
    <property type="entry name" value="C1.7:_P-type_atpase_like"/>
    <property type="match status" value="1"/>
</dbReference>
<dbReference type="NCBIfam" id="TIGR01494">
    <property type="entry name" value="ATPase_P-type"/>
    <property type="match status" value="1"/>
</dbReference>
<dbReference type="GO" id="GO:0005524">
    <property type="term" value="F:ATP binding"/>
    <property type="evidence" value="ECO:0007669"/>
    <property type="project" value="UniProtKB-UniRule"/>
</dbReference>
<dbReference type="EMBL" id="FO203522">
    <property type="protein sequence ID" value="CCO22561.1"/>
    <property type="molecule type" value="Genomic_DNA"/>
</dbReference>
<keyword evidence="13" id="KW-0186">Copper</keyword>
<dbReference type="InterPro" id="IPR027256">
    <property type="entry name" value="P-typ_ATPase_IB"/>
</dbReference>
<dbReference type="PRINTS" id="PR00942">
    <property type="entry name" value="CUATPASEI"/>
</dbReference>
<dbReference type="PROSITE" id="PS50846">
    <property type="entry name" value="HMA_2"/>
    <property type="match status" value="2"/>
</dbReference>
<dbReference type="InterPro" id="IPR006121">
    <property type="entry name" value="HMA_dom"/>
</dbReference>
<feature type="transmembrane region" description="Helical" evidence="18">
    <location>
        <begin position="455"/>
        <end position="476"/>
    </location>
</feature>
<keyword evidence="5 18" id="KW-0479">Metal-binding</keyword>
<dbReference type="InterPro" id="IPR036412">
    <property type="entry name" value="HAD-like_sf"/>
</dbReference>
<gene>
    <name evidence="20" type="primary">actP</name>
    <name evidence="20" type="ORF">DESAM_20270</name>
</gene>
<evidence type="ECO:0000256" key="1">
    <source>
        <dbReference type="ARBA" id="ARBA00004127"/>
    </source>
</evidence>
<dbReference type="PROSITE" id="PS01047">
    <property type="entry name" value="HMA_1"/>
    <property type="match status" value="2"/>
</dbReference>
<dbReference type="InterPro" id="IPR001757">
    <property type="entry name" value="P_typ_ATPase"/>
</dbReference>
<dbReference type="STRING" id="1121451.DESAM_20270"/>
<evidence type="ECO:0000256" key="9">
    <source>
        <dbReference type="ARBA" id="ARBA00022840"/>
    </source>
</evidence>
<evidence type="ECO:0000256" key="8">
    <source>
        <dbReference type="ARBA" id="ARBA00022796"/>
    </source>
</evidence>
<evidence type="ECO:0000256" key="4">
    <source>
        <dbReference type="ARBA" id="ARBA00022692"/>
    </source>
</evidence>
<dbReference type="KEGG" id="dhy:DESAM_20270"/>
<evidence type="ECO:0000256" key="12">
    <source>
        <dbReference type="ARBA" id="ARBA00022989"/>
    </source>
</evidence>
<keyword evidence="10" id="KW-0460">Magnesium</keyword>
<feature type="transmembrane region" description="Helical" evidence="18">
    <location>
        <begin position="772"/>
        <end position="794"/>
    </location>
</feature>
<dbReference type="Pfam" id="PF00122">
    <property type="entry name" value="E1-E2_ATPase"/>
    <property type="match status" value="1"/>
</dbReference>
<evidence type="ECO:0000256" key="11">
    <source>
        <dbReference type="ARBA" id="ARBA00022967"/>
    </source>
</evidence>
<feature type="transmembrane region" description="Helical" evidence="18">
    <location>
        <begin position="426"/>
        <end position="449"/>
    </location>
</feature>
<dbReference type="Gene3D" id="3.40.50.1000">
    <property type="entry name" value="HAD superfamily/HAD-like"/>
    <property type="match status" value="1"/>
</dbReference>
<dbReference type="CDD" id="cd02094">
    <property type="entry name" value="P-type_ATPase_Cu-like"/>
    <property type="match status" value="1"/>
</dbReference>
<evidence type="ECO:0000256" key="3">
    <source>
        <dbReference type="ARBA" id="ARBA00022448"/>
    </source>
</evidence>
<dbReference type="GO" id="GO:0012505">
    <property type="term" value="C:endomembrane system"/>
    <property type="evidence" value="ECO:0007669"/>
    <property type="project" value="UniProtKB-SubCell"/>
</dbReference>
<sequence>MNAIFEVKGMTCSACSSRLERVIGNMDGVDNATVNLATETLSVDYDSGKTSPADIIQAVKMAGFEASEKIEGTELTLPISGMTCSACSSRLERVLNAADGMILAQVNLATESAAIKFNSADTSLREIRQLISNAGFKSGEIKSSLNAKKNFDERREQNEAKLTVLKNKLIYALSFTVPLLIITMGHMAGMPLPDIISPHESPLGFAFIQLALTAPVLWFGRDFYLHGFPNLFRGAPNMDSLIAVGTSAAFIYSLWNMIEIGMGIDPQAKAMDLYFESAATIIALISLGKYQEVRARSRTSEAIEKLMDLTPAKAILLLDGEQISTPVEEIGPGDCILIRPGDRVAADGKVYEGHSDIDESMLTGESMPVSKSPGADVASGTVNTGGGALKVRVVNIGENTVLSRIIKLVQEAQGSKAPISSLADTVSFYFVPTVMAIGIAAALGWFFFSTEPFTFALRIFISVMVIACPCAMGLATPTAIMVGTGRGAQLGVLVKSGEALETAGKIDTIIFDKTGTLTYGKPEVAEIFTVADEDSTELVALAGSAEKQSEHPLARAVVRAAENQGTPLPETTSFYAVSGLGINTETGGHSLLLGNRKFLEQNFTAGLDNKDANEAALRFAAAGQSPLYIAKNGKLAGILAIADRIKEETADTVKKLHDLGVKTIMLTGDNEKVAHAIAEKAGIDQVIAQVMPDRKAAEVNKEKAKGHKVAMVGDGINDAPALASADLGIAMGTGIDVAIESGDVVLMKGDLSGVLTALSLSRATVRNIKQNLFWAFAFNVLGIPVAAGLLHVFGGPTLSPMFAAAAMSLSSVTVVTNALRLKFFKPE</sequence>
<keyword evidence="21" id="KW-1185">Reference proteome</keyword>
<dbReference type="Gene3D" id="2.70.150.10">
    <property type="entry name" value="Calcium-transporting ATPase, cytoplasmic transduction domain A"/>
    <property type="match status" value="1"/>
</dbReference>
<keyword evidence="3" id="KW-0813">Transport</keyword>
<keyword evidence="11" id="KW-1278">Translocase</keyword>
<keyword evidence="14" id="KW-0406">Ion transport</keyword>
<feature type="transmembrane region" description="Helical" evidence="18">
    <location>
        <begin position="169"/>
        <end position="189"/>
    </location>
</feature>